<reference evidence="2 3" key="1">
    <citation type="submission" date="2023-05" db="EMBL/GenBank/DDBJ databases">
        <title>Lithophilousrod everest ZFBP1038 complete genpme.</title>
        <authorList>
            <person name="Tian M."/>
        </authorList>
    </citation>
    <scope>NUCLEOTIDE SEQUENCE [LARGE SCALE GENOMIC DNA]</scope>
    <source>
        <strain evidence="2 3">ZFBP1038</strain>
    </source>
</reference>
<evidence type="ECO:0000256" key="1">
    <source>
        <dbReference type="SAM" id="Phobius"/>
    </source>
</evidence>
<organism evidence="2 3">
    <name type="scientific">Saxibacter everestensis</name>
    <dbReference type="NCBI Taxonomy" id="2909229"/>
    <lineage>
        <taxon>Bacteria</taxon>
        <taxon>Bacillati</taxon>
        <taxon>Actinomycetota</taxon>
        <taxon>Actinomycetes</taxon>
        <taxon>Micrococcales</taxon>
        <taxon>Brevibacteriaceae</taxon>
        <taxon>Saxibacter</taxon>
    </lineage>
</organism>
<feature type="transmembrane region" description="Helical" evidence="1">
    <location>
        <begin position="56"/>
        <end position="77"/>
    </location>
</feature>
<keyword evidence="3" id="KW-1185">Reference proteome</keyword>
<feature type="transmembrane region" description="Helical" evidence="1">
    <location>
        <begin position="89"/>
        <end position="116"/>
    </location>
</feature>
<name>A0ABY8QS97_9MICO</name>
<dbReference type="EMBL" id="CP090958">
    <property type="protein sequence ID" value="WGW11865.1"/>
    <property type="molecule type" value="Genomic_DNA"/>
</dbReference>
<protein>
    <submittedName>
        <fullName evidence="2">Uncharacterized protein</fullName>
    </submittedName>
</protein>
<evidence type="ECO:0000313" key="2">
    <source>
        <dbReference type="EMBL" id="WGW11865.1"/>
    </source>
</evidence>
<dbReference type="Proteomes" id="UP001209083">
    <property type="component" value="Chromosome"/>
</dbReference>
<evidence type="ECO:0000313" key="3">
    <source>
        <dbReference type="Proteomes" id="UP001209083"/>
    </source>
</evidence>
<sequence>MNMVSAVPSPTVAPQRKQHHAPMVLAVVALGVSFPLVVPIVMLFLIVSLISDLSGVPLSFAVWIVVLGVFAYSAFAITLINRTQSRRAAWILATTSTLLILAAAIPVLVLFGYMAIDQLAEEVP</sequence>
<dbReference type="RefSeq" id="WP_349638659.1">
    <property type="nucleotide sequence ID" value="NZ_CP090958.1"/>
</dbReference>
<keyword evidence="1" id="KW-0472">Membrane</keyword>
<keyword evidence="1" id="KW-1133">Transmembrane helix</keyword>
<keyword evidence="1" id="KW-0812">Transmembrane</keyword>
<feature type="transmembrane region" description="Helical" evidence="1">
    <location>
        <begin position="24"/>
        <end position="50"/>
    </location>
</feature>
<accession>A0ABY8QS97</accession>
<gene>
    <name evidence="2" type="ORF">LWF01_17525</name>
</gene>
<proteinExistence type="predicted"/>